<dbReference type="PANTHER" id="PTHR43790:SF2">
    <property type="entry name" value="AUTOINDUCER 2 IMPORT ATP-BINDING PROTEIN LSRA"/>
    <property type="match status" value="1"/>
</dbReference>
<dbReference type="InterPro" id="IPR003439">
    <property type="entry name" value="ABC_transporter-like_ATP-bd"/>
</dbReference>
<sequence length="511" mass="56856">MVENVSKDMGISPNNTLLSVRNIHKSFAKNQVLKGINLDVNAGEVLALIGGNGAGKSTLMKIIMCIYQQDIGDIYVENKKVTSSKPLDAMELGMYLVPQEPMLFPNMSVEENIVIGFDEKPGELHRRLVDLLKQLGWHLDLNRKALSLSIAEQQLVEILRGLLRNSKLLILDEPTSALTFDEVESLFKIINDLRKKGIGIIYITHRLAEVFVIATNVAIMRDGIITLNKQIKDVTREMLVQGLLPPDTCENEQCFKSKAPNYENLKPIFSLRKYSGYGFRDVSFDVYPGEILGLAGVVGAGRTELATTIFGKDVVLGGKAYLAGEDITGMSTAQIIEKGINYIPEDRRRDGIFKIGDITMNTSCGCLKKLSKFFMNFKSERQITDKYINDLHIKVTGQDQLIESLSGGNQQKVVIARILATHPKLIIMDEPTRGIDASARGDVYMIINNLKEQGFSVLLISSDMEEIIELSDRAVTMFQGRVSHIFQKADINQNNLMSAAFGAYEDEKEGI</sequence>
<dbReference type="GO" id="GO:0016887">
    <property type="term" value="F:ATP hydrolysis activity"/>
    <property type="evidence" value="ECO:0007669"/>
    <property type="project" value="InterPro"/>
</dbReference>
<keyword evidence="6 11" id="KW-0067">ATP-binding</keyword>
<dbReference type="EMBL" id="CP046522">
    <property type="protein sequence ID" value="QGU94498.1"/>
    <property type="molecule type" value="Genomic_DNA"/>
</dbReference>
<feature type="domain" description="ABC transporter" evidence="10">
    <location>
        <begin position="263"/>
        <end position="504"/>
    </location>
</feature>
<dbReference type="Gene3D" id="3.40.50.300">
    <property type="entry name" value="P-loop containing nucleotide triphosphate hydrolases"/>
    <property type="match status" value="2"/>
</dbReference>
<gene>
    <name evidence="11" type="ORF">GOM49_04735</name>
</gene>
<accession>A0A6I6F274</accession>
<dbReference type="Proteomes" id="UP000422764">
    <property type="component" value="Chromosome"/>
</dbReference>
<evidence type="ECO:0000256" key="1">
    <source>
        <dbReference type="ARBA" id="ARBA00004417"/>
    </source>
</evidence>
<dbReference type="EC" id="7.6.2.13" evidence="8"/>
<dbReference type="GO" id="GO:0005886">
    <property type="term" value="C:plasma membrane"/>
    <property type="evidence" value="ECO:0007669"/>
    <property type="project" value="UniProtKB-SubCell"/>
</dbReference>
<evidence type="ECO:0000256" key="9">
    <source>
        <dbReference type="ARBA" id="ARBA00034076"/>
    </source>
</evidence>
<keyword evidence="12" id="KW-1185">Reference proteome</keyword>
<dbReference type="PROSITE" id="PS50893">
    <property type="entry name" value="ABC_TRANSPORTER_2"/>
    <property type="match status" value="2"/>
</dbReference>
<dbReference type="InterPro" id="IPR017871">
    <property type="entry name" value="ABC_transporter-like_CS"/>
</dbReference>
<evidence type="ECO:0000259" key="10">
    <source>
        <dbReference type="PROSITE" id="PS50893"/>
    </source>
</evidence>
<dbReference type="InterPro" id="IPR003593">
    <property type="entry name" value="AAA+_ATPase"/>
</dbReference>
<comment type="subcellular location">
    <subcellularLocation>
        <location evidence="1">Cell inner membrane</location>
        <topology evidence="1">Peripheral membrane protein</topology>
    </subcellularLocation>
</comment>
<evidence type="ECO:0000256" key="2">
    <source>
        <dbReference type="ARBA" id="ARBA00009404"/>
    </source>
</evidence>
<keyword evidence="5" id="KW-0547">Nucleotide-binding</keyword>
<dbReference type="InterPro" id="IPR050107">
    <property type="entry name" value="ABC_carbohydrate_import_ATPase"/>
</dbReference>
<evidence type="ECO:0000313" key="12">
    <source>
        <dbReference type="Proteomes" id="UP000422764"/>
    </source>
</evidence>
<comment type="function">
    <text evidence="7">Part of the ABC transporter complex LsrABCD involved in autoinducer 2 (AI-2) import. Responsible for energy coupling to the transport system.</text>
</comment>
<evidence type="ECO:0000256" key="5">
    <source>
        <dbReference type="ARBA" id="ARBA00022741"/>
    </source>
</evidence>
<name>A0A6I6F274_9CLOT</name>
<organism evidence="11 12">
    <name type="scientific">Clostridium bovifaecis</name>
    <dbReference type="NCBI Taxonomy" id="2184719"/>
    <lineage>
        <taxon>Bacteria</taxon>
        <taxon>Bacillati</taxon>
        <taxon>Bacillota</taxon>
        <taxon>Clostridia</taxon>
        <taxon>Eubacteriales</taxon>
        <taxon>Clostridiaceae</taxon>
        <taxon>Clostridium</taxon>
    </lineage>
</organism>
<dbReference type="InterPro" id="IPR027417">
    <property type="entry name" value="P-loop_NTPase"/>
</dbReference>
<evidence type="ECO:0000256" key="6">
    <source>
        <dbReference type="ARBA" id="ARBA00022840"/>
    </source>
</evidence>
<dbReference type="CDD" id="cd03215">
    <property type="entry name" value="ABC_Carb_Monos_II"/>
    <property type="match status" value="1"/>
</dbReference>
<evidence type="ECO:0000256" key="7">
    <source>
        <dbReference type="ARBA" id="ARBA00023747"/>
    </source>
</evidence>
<comment type="subunit">
    <text evidence="3">The complex is composed of two ATP-binding proteins (LsrA), two transmembrane proteins (LsrC and LsrD) and a solute-binding protein (LsrB).</text>
</comment>
<dbReference type="SMART" id="SM00382">
    <property type="entry name" value="AAA"/>
    <property type="match status" value="2"/>
</dbReference>
<evidence type="ECO:0000256" key="4">
    <source>
        <dbReference type="ARBA" id="ARBA00019459"/>
    </source>
</evidence>
<evidence type="ECO:0000313" key="11">
    <source>
        <dbReference type="EMBL" id="QGU94498.1"/>
    </source>
</evidence>
<dbReference type="SUPFAM" id="SSF52540">
    <property type="entry name" value="P-loop containing nucleoside triphosphate hydrolases"/>
    <property type="match status" value="2"/>
</dbReference>
<dbReference type="CDD" id="cd03216">
    <property type="entry name" value="ABC_Carb_Monos_I"/>
    <property type="match status" value="1"/>
</dbReference>
<protein>
    <recommendedName>
        <fullName evidence="4">Autoinducer 2 import ATP-binding protein LsrA</fullName>
        <ecNumber evidence="8">7.6.2.13</ecNumber>
    </recommendedName>
</protein>
<evidence type="ECO:0000256" key="8">
    <source>
        <dbReference type="ARBA" id="ARBA00023798"/>
    </source>
</evidence>
<evidence type="ECO:0000256" key="3">
    <source>
        <dbReference type="ARBA" id="ARBA00011262"/>
    </source>
</evidence>
<dbReference type="PANTHER" id="PTHR43790">
    <property type="entry name" value="CARBOHYDRATE TRANSPORT ATP-BINDING PROTEIN MG119-RELATED"/>
    <property type="match status" value="1"/>
</dbReference>
<dbReference type="PROSITE" id="PS00211">
    <property type="entry name" value="ABC_TRANSPORTER_1"/>
    <property type="match status" value="1"/>
</dbReference>
<reference evidence="11 12" key="1">
    <citation type="submission" date="2019-12" db="EMBL/GenBank/DDBJ databases">
        <title>Genome sequenceing of Clostridium bovifaecis.</title>
        <authorList>
            <person name="Yao Y."/>
        </authorList>
    </citation>
    <scope>NUCLEOTIDE SEQUENCE [LARGE SCALE GENOMIC DNA]</scope>
    <source>
        <strain evidence="11 12">BXX</strain>
    </source>
</reference>
<proteinExistence type="inferred from homology"/>
<dbReference type="Pfam" id="PF00005">
    <property type="entry name" value="ABC_tran"/>
    <property type="match status" value="2"/>
</dbReference>
<dbReference type="AlphaFoldDB" id="A0A6I6F274"/>
<comment type="similarity">
    <text evidence="2">Belongs to the ABC transporter superfamily. AI-2 autoinducer porter (TC 3.A.1.2.8) family.</text>
</comment>
<comment type="catalytic activity">
    <reaction evidence="9">
        <text>ATP + H2O + (2R,4S)-2-methyl-2,3,3,4-tetrahydroxytetrahydrofuran-[AI-2-binding protein]Side 1 = ADP + phosphate + (2R,4S)-2-methyl-2,3,3,4-tetrahydroxytetrahydrofuranSide 2 + [AI-2-binding protein]Side 1.</text>
        <dbReference type="EC" id="7.6.2.13"/>
    </reaction>
</comment>
<dbReference type="GO" id="GO:0005524">
    <property type="term" value="F:ATP binding"/>
    <property type="evidence" value="ECO:0007669"/>
    <property type="project" value="UniProtKB-KW"/>
</dbReference>
<feature type="domain" description="ABC transporter" evidence="10">
    <location>
        <begin position="18"/>
        <end position="247"/>
    </location>
</feature>